<comment type="caution">
    <text evidence="1">The sequence shown here is derived from an EMBL/GenBank/DDBJ whole genome shotgun (WGS) entry which is preliminary data.</text>
</comment>
<accession>A0AAD9KW74</accession>
<protein>
    <submittedName>
        <fullName evidence="1">Uncharacterized protein</fullName>
    </submittedName>
</protein>
<organism evidence="1 2">
    <name type="scientific">Ridgeia piscesae</name>
    <name type="common">Tubeworm</name>
    <dbReference type="NCBI Taxonomy" id="27915"/>
    <lineage>
        <taxon>Eukaryota</taxon>
        <taxon>Metazoa</taxon>
        <taxon>Spiralia</taxon>
        <taxon>Lophotrochozoa</taxon>
        <taxon>Annelida</taxon>
        <taxon>Polychaeta</taxon>
        <taxon>Sedentaria</taxon>
        <taxon>Canalipalpata</taxon>
        <taxon>Sabellida</taxon>
        <taxon>Siboglinidae</taxon>
        <taxon>Ridgeia</taxon>
    </lineage>
</organism>
<keyword evidence="2" id="KW-1185">Reference proteome</keyword>
<dbReference type="Proteomes" id="UP001209878">
    <property type="component" value="Unassembled WGS sequence"/>
</dbReference>
<dbReference type="AlphaFoldDB" id="A0AAD9KW74"/>
<gene>
    <name evidence="1" type="ORF">NP493_540g00003</name>
</gene>
<proteinExistence type="predicted"/>
<evidence type="ECO:0000313" key="1">
    <source>
        <dbReference type="EMBL" id="KAK2178516.1"/>
    </source>
</evidence>
<sequence>MQPLHHKPRRTGRFIRFVRFCKKDETTFLRTQCRAQMRRCTTYDIDLSLDEQGNILHTQCECAAGMAHIRL</sequence>
<evidence type="ECO:0000313" key="2">
    <source>
        <dbReference type="Proteomes" id="UP001209878"/>
    </source>
</evidence>
<dbReference type="EMBL" id="JAODUO010000540">
    <property type="protein sequence ID" value="KAK2178516.1"/>
    <property type="molecule type" value="Genomic_DNA"/>
</dbReference>
<reference evidence="1" key="1">
    <citation type="journal article" date="2023" name="Mol. Biol. Evol.">
        <title>Third-Generation Sequencing Reveals the Adaptive Role of the Epigenome in Three Deep-Sea Polychaetes.</title>
        <authorList>
            <person name="Perez M."/>
            <person name="Aroh O."/>
            <person name="Sun Y."/>
            <person name="Lan Y."/>
            <person name="Juniper S.K."/>
            <person name="Young C.R."/>
            <person name="Angers B."/>
            <person name="Qian P.Y."/>
        </authorList>
    </citation>
    <scope>NUCLEOTIDE SEQUENCE</scope>
    <source>
        <strain evidence="1">R07B-5</strain>
    </source>
</reference>
<name>A0AAD9KW74_RIDPI</name>